<dbReference type="SUPFAM" id="SSF109604">
    <property type="entry name" value="HD-domain/PDEase-like"/>
    <property type="match status" value="1"/>
</dbReference>
<dbReference type="EMBL" id="MGGW01000014">
    <property type="protein sequence ID" value="OGM54439.1"/>
    <property type="molecule type" value="Genomic_DNA"/>
</dbReference>
<reference evidence="2 3" key="1">
    <citation type="journal article" date="2016" name="Nat. Commun.">
        <title>Thousands of microbial genomes shed light on interconnected biogeochemical processes in an aquifer system.</title>
        <authorList>
            <person name="Anantharaman K."/>
            <person name="Brown C.T."/>
            <person name="Hug L.A."/>
            <person name="Sharon I."/>
            <person name="Castelle C.J."/>
            <person name="Probst A.J."/>
            <person name="Thomas B.C."/>
            <person name="Singh A."/>
            <person name="Wilkins M.J."/>
            <person name="Karaoz U."/>
            <person name="Brodie E.L."/>
            <person name="Williams K.H."/>
            <person name="Hubbard S.S."/>
            <person name="Banfield J.F."/>
        </authorList>
    </citation>
    <scope>NUCLEOTIDE SEQUENCE [LARGE SCALE GENOMIC DNA]</scope>
</reference>
<protein>
    <recommendedName>
        <fullName evidence="1">HD domain-containing protein</fullName>
    </recommendedName>
</protein>
<name>A0A1F8ASG0_9BACT</name>
<organism evidence="2 3">
    <name type="scientific">Candidatus Woesebacteria bacterium RIFCSPHIGHO2_12_FULL_41_24</name>
    <dbReference type="NCBI Taxonomy" id="1802510"/>
    <lineage>
        <taxon>Bacteria</taxon>
        <taxon>Candidatus Woeseibacteriota</taxon>
    </lineage>
</organism>
<evidence type="ECO:0000313" key="3">
    <source>
        <dbReference type="Proteomes" id="UP000178603"/>
    </source>
</evidence>
<dbReference type="Gene3D" id="1.10.3210.10">
    <property type="entry name" value="Hypothetical protein af1432"/>
    <property type="match status" value="1"/>
</dbReference>
<sequence>MSIAENRSFFASPEIDPQSRLGILNMNDDDLTGQVLQAYKVAESAHRGQRRFSDEPYINHCLATLRILEAMGIEDSEMLMAALLHDVVEDDTGINLAALEQEFGNSVAQLVDGVTKLHTGDQETAEALRVVSLSYLEPKVAILKLADRLHNMMTLGSVPDNEKRI</sequence>
<dbReference type="PROSITE" id="PS51831">
    <property type="entry name" value="HD"/>
    <property type="match status" value="1"/>
</dbReference>
<dbReference type="Pfam" id="PF13328">
    <property type="entry name" value="HD_4"/>
    <property type="match status" value="1"/>
</dbReference>
<dbReference type="AlphaFoldDB" id="A0A1F8ASG0"/>
<dbReference type="CDD" id="cd00077">
    <property type="entry name" value="HDc"/>
    <property type="match status" value="1"/>
</dbReference>
<dbReference type="Proteomes" id="UP000178603">
    <property type="component" value="Unassembled WGS sequence"/>
</dbReference>
<dbReference type="PANTHER" id="PTHR21262">
    <property type="entry name" value="GUANOSINE-3',5'-BIS DIPHOSPHATE 3'-PYROPHOSPHOHYDROLASE"/>
    <property type="match status" value="1"/>
</dbReference>
<accession>A0A1F8ASG0</accession>
<feature type="domain" description="HD" evidence="1">
    <location>
        <begin position="57"/>
        <end position="152"/>
    </location>
</feature>
<gene>
    <name evidence="2" type="ORF">A3E44_00040</name>
</gene>
<dbReference type="PANTHER" id="PTHR21262:SF31">
    <property type="entry name" value="GTP PYROPHOSPHOKINASE"/>
    <property type="match status" value="1"/>
</dbReference>
<dbReference type="InterPro" id="IPR003607">
    <property type="entry name" value="HD/PDEase_dom"/>
</dbReference>
<proteinExistence type="predicted"/>
<dbReference type="InterPro" id="IPR006674">
    <property type="entry name" value="HD_domain"/>
</dbReference>
<dbReference type="SMART" id="SM00471">
    <property type="entry name" value="HDc"/>
    <property type="match status" value="1"/>
</dbReference>
<comment type="caution">
    <text evidence="2">The sequence shown here is derived from an EMBL/GenBank/DDBJ whole genome shotgun (WGS) entry which is preliminary data.</text>
</comment>
<evidence type="ECO:0000313" key="2">
    <source>
        <dbReference type="EMBL" id="OGM54439.1"/>
    </source>
</evidence>
<evidence type="ECO:0000259" key="1">
    <source>
        <dbReference type="PROSITE" id="PS51831"/>
    </source>
</evidence>